<evidence type="ECO:0000259" key="5">
    <source>
        <dbReference type="PROSITE" id="PS50089"/>
    </source>
</evidence>
<proteinExistence type="predicted"/>
<keyword evidence="3" id="KW-0862">Zinc</keyword>
<gene>
    <name evidence="6" type="ORF">ZIOFF_053332</name>
</gene>
<keyword evidence="1" id="KW-0479">Metal-binding</keyword>
<dbReference type="PROSITE" id="PS50089">
    <property type="entry name" value="ZF_RING_2"/>
    <property type="match status" value="1"/>
</dbReference>
<dbReference type="Proteomes" id="UP000734854">
    <property type="component" value="Unassembled WGS sequence"/>
</dbReference>
<feature type="domain" description="RING-type" evidence="5">
    <location>
        <begin position="201"/>
        <end position="242"/>
    </location>
</feature>
<evidence type="ECO:0000256" key="1">
    <source>
        <dbReference type="ARBA" id="ARBA00022723"/>
    </source>
</evidence>
<dbReference type="SUPFAM" id="SSF57850">
    <property type="entry name" value="RING/U-box"/>
    <property type="match status" value="1"/>
</dbReference>
<dbReference type="SMART" id="SM00184">
    <property type="entry name" value="RING"/>
    <property type="match status" value="1"/>
</dbReference>
<dbReference type="SMART" id="SM00744">
    <property type="entry name" value="RINGv"/>
    <property type="match status" value="1"/>
</dbReference>
<dbReference type="InterPro" id="IPR013083">
    <property type="entry name" value="Znf_RING/FYVE/PHD"/>
</dbReference>
<comment type="caution">
    <text evidence="6">The sequence shown here is derived from an EMBL/GenBank/DDBJ whole genome shotgun (WGS) entry which is preliminary data.</text>
</comment>
<dbReference type="GO" id="GO:0008270">
    <property type="term" value="F:zinc ion binding"/>
    <property type="evidence" value="ECO:0007669"/>
    <property type="project" value="UniProtKB-KW"/>
</dbReference>
<protein>
    <recommendedName>
        <fullName evidence="5">RING-type domain-containing protein</fullName>
    </recommendedName>
</protein>
<evidence type="ECO:0000313" key="7">
    <source>
        <dbReference type="Proteomes" id="UP000734854"/>
    </source>
</evidence>
<evidence type="ECO:0000256" key="3">
    <source>
        <dbReference type="ARBA" id="ARBA00022833"/>
    </source>
</evidence>
<sequence length="250" mass="27394">MNSSTHTSGTDDNAVTAEVPGWEAYAGGVGLFIEGQVRRRNVASSGVQSQVICYFSRLTAPNYEDARFIIRQPFDHFTDRDTWEEATRQMLSTVAADHVRPADLQLLAIAFSMYTFSVLDRFSIAELAKVEIATVIKVPAAPTTSSSHLLILVPMEEYRNLSSGGDDPDLDMESDGGPCRPASAAAVEDLRMVTPEEPGSCSICLDDFDAATRVLAMPCRHLFHEVCLKEWLLQSNSCPLCRFSLPVAAE</sequence>
<evidence type="ECO:0000313" key="6">
    <source>
        <dbReference type="EMBL" id="KAG6484807.1"/>
    </source>
</evidence>
<keyword evidence="7" id="KW-1185">Reference proteome</keyword>
<dbReference type="Gene3D" id="3.30.40.10">
    <property type="entry name" value="Zinc/RING finger domain, C3HC4 (zinc finger)"/>
    <property type="match status" value="1"/>
</dbReference>
<organism evidence="6 7">
    <name type="scientific">Zingiber officinale</name>
    <name type="common">Ginger</name>
    <name type="synonym">Amomum zingiber</name>
    <dbReference type="NCBI Taxonomy" id="94328"/>
    <lineage>
        <taxon>Eukaryota</taxon>
        <taxon>Viridiplantae</taxon>
        <taxon>Streptophyta</taxon>
        <taxon>Embryophyta</taxon>
        <taxon>Tracheophyta</taxon>
        <taxon>Spermatophyta</taxon>
        <taxon>Magnoliopsida</taxon>
        <taxon>Liliopsida</taxon>
        <taxon>Zingiberales</taxon>
        <taxon>Zingiberaceae</taxon>
        <taxon>Zingiber</taxon>
    </lineage>
</organism>
<dbReference type="EMBL" id="JACMSC010000015">
    <property type="protein sequence ID" value="KAG6484807.1"/>
    <property type="molecule type" value="Genomic_DNA"/>
</dbReference>
<evidence type="ECO:0000256" key="2">
    <source>
        <dbReference type="ARBA" id="ARBA00022771"/>
    </source>
</evidence>
<dbReference type="PANTHER" id="PTHR15710">
    <property type="entry name" value="E3 UBIQUITIN-PROTEIN LIGASE PRAJA"/>
    <property type="match status" value="1"/>
</dbReference>
<dbReference type="AlphaFoldDB" id="A0A8J5FIJ4"/>
<reference evidence="6 7" key="1">
    <citation type="submission" date="2020-08" db="EMBL/GenBank/DDBJ databases">
        <title>Plant Genome Project.</title>
        <authorList>
            <person name="Zhang R.-G."/>
        </authorList>
    </citation>
    <scope>NUCLEOTIDE SEQUENCE [LARGE SCALE GENOMIC DNA]</scope>
    <source>
        <tissue evidence="6">Rhizome</tissue>
    </source>
</reference>
<dbReference type="InterPro" id="IPR011016">
    <property type="entry name" value="Znf_RING-CH"/>
</dbReference>
<keyword evidence="2 4" id="KW-0863">Zinc-finger</keyword>
<accession>A0A8J5FIJ4</accession>
<name>A0A8J5FIJ4_ZINOF</name>
<dbReference type="Pfam" id="PF13639">
    <property type="entry name" value="zf-RING_2"/>
    <property type="match status" value="1"/>
</dbReference>
<dbReference type="InterPro" id="IPR001841">
    <property type="entry name" value="Znf_RING"/>
</dbReference>
<evidence type="ECO:0000256" key="4">
    <source>
        <dbReference type="PROSITE-ProRule" id="PRU00175"/>
    </source>
</evidence>